<dbReference type="eggNOG" id="ENOG5031DKK">
    <property type="taxonomic scope" value="Bacteria"/>
</dbReference>
<dbReference type="RefSeq" id="WP_015820768.1">
    <property type="nucleotide sequence ID" value="NC_012997.1"/>
</dbReference>
<dbReference type="OrthoDB" id="7107991at2"/>
<evidence type="ECO:0000313" key="2">
    <source>
        <dbReference type="EMBL" id="ACR14654.1"/>
    </source>
</evidence>
<sequence length="67" mass="7247">MTTPLTSIAAATKDNIASWFILLGDAATSERSHGMQSYKLDLSTTKLPPKSGTRPRTNCEHKKSGAR</sequence>
<dbReference type="Proteomes" id="UP000009080">
    <property type="component" value="Chromosome"/>
</dbReference>
<name>C5BLX8_TERTT</name>
<proteinExistence type="predicted"/>
<dbReference type="KEGG" id="ttu:TERTU_2653"/>
<feature type="region of interest" description="Disordered" evidence="1">
    <location>
        <begin position="33"/>
        <end position="67"/>
    </location>
</feature>
<evidence type="ECO:0000256" key="1">
    <source>
        <dbReference type="SAM" id="MobiDB-lite"/>
    </source>
</evidence>
<reference evidence="2 3" key="1">
    <citation type="journal article" date="2009" name="PLoS ONE">
        <title>The complete genome of Teredinibacter turnerae T7901: an intracellular endosymbiont of marine wood-boring bivalves (shipworms).</title>
        <authorList>
            <person name="Yang J.C."/>
            <person name="Madupu R."/>
            <person name="Durkin A.S."/>
            <person name="Ekborg N.A."/>
            <person name="Pedamallu C.S."/>
            <person name="Hostetler J.B."/>
            <person name="Radune D."/>
            <person name="Toms B.S."/>
            <person name="Henrissat B."/>
            <person name="Coutinho P.M."/>
            <person name="Schwarz S."/>
            <person name="Field L."/>
            <person name="Trindade-Silva A.E."/>
            <person name="Soares C.A.G."/>
            <person name="Elshahawi S."/>
            <person name="Hanora A."/>
            <person name="Schmidt E.W."/>
            <person name="Haygood M.G."/>
            <person name="Posfai J."/>
            <person name="Benner J."/>
            <person name="Madinger C."/>
            <person name="Nove J."/>
            <person name="Anton B."/>
            <person name="Chaudhary K."/>
            <person name="Foster J."/>
            <person name="Holman A."/>
            <person name="Kumar S."/>
            <person name="Lessard P.A."/>
            <person name="Luyten Y.A."/>
            <person name="Slatko B."/>
            <person name="Wood N."/>
            <person name="Wu B."/>
            <person name="Teplitski M."/>
            <person name="Mougous J.D."/>
            <person name="Ward N."/>
            <person name="Eisen J.A."/>
            <person name="Badger J.H."/>
            <person name="Distel D.L."/>
        </authorList>
    </citation>
    <scope>NUCLEOTIDE SEQUENCE [LARGE SCALE GENOMIC DNA]</scope>
    <source>
        <strain evidence="3">ATCC 39867 / T7901</strain>
    </source>
</reference>
<feature type="compositionally biased region" description="Basic and acidic residues" evidence="1">
    <location>
        <begin position="57"/>
        <end position="67"/>
    </location>
</feature>
<gene>
    <name evidence="2" type="ordered locus">TERTU_2653</name>
</gene>
<keyword evidence="3" id="KW-1185">Reference proteome</keyword>
<organism evidence="2 3">
    <name type="scientific">Teredinibacter turnerae (strain ATCC 39867 / T7901)</name>
    <dbReference type="NCBI Taxonomy" id="377629"/>
    <lineage>
        <taxon>Bacteria</taxon>
        <taxon>Pseudomonadati</taxon>
        <taxon>Pseudomonadota</taxon>
        <taxon>Gammaproteobacteria</taxon>
        <taxon>Cellvibrionales</taxon>
        <taxon>Cellvibrionaceae</taxon>
        <taxon>Teredinibacter</taxon>
    </lineage>
</organism>
<accession>C5BLX8</accession>
<evidence type="ECO:0000313" key="3">
    <source>
        <dbReference type="Proteomes" id="UP000009080"/>
    </source>
</evidence>
<dbReference type="AlphaFoldDB" id="C5BLX8"/>
<dbReference type="EMBL" id="CP001614">
    <property type="protein sequence ID" value="ACR14654.1"/>
    <property type="molecule type" value="Genomic_DNA"/>
</dbReference>
<protein>
    <submittedName>
        <fullName evidence="2">Uncharacterized protein</fullName>
    </submittedName>
</protein>
<dbReference type="HOGENOM" id="CLU_2811011_0_0_6"/>